<dbReference type="OrthoDB" id="2536029at2"/>
<keyword evidence="1" id="KW-0614">Plasmid</keyword>
<sequence>MKDFIKARELIVGHTYLSRQNRNLVFLGKFDEYTHDWETYTASKKEKKQFYFADVTEHPVNGDYSIITCNVIGKRLKEGIGGACHSELKEIKEQLNTMPLYSPIDPTRTVTEEVPLEFFIEFVKESTSKNRYLKFAKLLSMNGEFYTLNNPMGELYFQWEDVSGYHRKAKNDYEGVLRTFDSIEELYEILRPCKKHYYLENGHHYKTLGEF</sequence>
<organism evidence="1 2">
    <name type="scientific">Jeotgalibacillus malaysiensis</name>
    <dbReference type="NCBI Taxonomy" id="1508404"/>
    <lineage>
        <taxon>Bacteria</taxon>
        <taxon>Bacillati</taxon>
        <taxon>Bacillota</taxon>
        <taxon>Bacilli</taxon>
        <taxon>Bacillales</taxon>
        <taxon>Caryophanaceae</taxon>
        <taxon>Jeotgalibacillus</taxon>
    </lineage>
</organism>
<keyword evidence="2" id="KW-1185">Reference proteome</keyword>
<dbReference type="BioCyc" id="JESP1508404:G14D9-13095-MONOMER"/>
<accession>A0A0B5AYQ8</accession>
<geneLocation type="plasmid" evidence="2"/>
<dbReference type="Proteomes" id="UP000031449">
    <property type="component" value="Plasmid unnamed"/>
</dbReference>
<dbReference type="EMBL" id="CP009417">
    <property type="protein sequence ID" value="AJD93129.1"/>
    <property type="molecule type" value="Genomic_DNA"/>
</dbReference>
<gene>
    <name evidence="1" type="ORF">JMA_38110</name>
</gene>
<name>A0A0B5AYQ8_9BACL</name>
<protein>
    <submittedName>
        <fullName evidence="1">Uncharacterized protein</fullName>
    </submittedName>
</protein>
<reference evidence="1 2" key="1">
    <citation type="submission" date="2014-08" db="EMBL/GenBank/DDBJ databases">
        <title>Complete genome of a marine bacteria Jeotgalibacillus malaysiensis.</title>
        <authorList>
            <person name="Yaakop A.S."/>
            <person name="Chan K.-G."/>
            <person name="Goh K.M."/>
        </authorList>
    </citation>
    <scope>NUCLEOTIDE SEQUENCE [LARGE SCALE GENOMIC DNA]</scope>
    <source>
        <strain evidence="1 2">D5</strain>
        <plasmid evidence="2">Plasmid</plasmid>
    </source>
</reference>
<proteinExistence type="predicted"/>
<dbReference type="HOGENOM" id="CLU_1303517_0_0_9"/>
<evidence type="ECO:0000313" key="1">
    <source>
        <dbReference type="EMBL" id="AJD93129.1"/>
    </source>
</evidence>
<dbReference type="AlphaFoldDB" id="A0A0B5AYQ8"/>
<evidence type="ECO:0000313" key="2">
    <source>
        <dbReference type="Proteomes" id="UP000031449"/>
    </source>
</evidence>
<dbReference type="KEGG" id="jeo:JMA_38110"/>